<protein>
    <recommendedName>
        <fullName evidence="2">Mutator-like transposase domain-containing protein</fullName>
    </recommendedName>
</protein>
<sequence>MDNDSSYVLSGSSSVNTNATVHLNISEKGNTSITSQIFDINHFQDILNTAHVCYGGGRLEFVPDVLPCSGLFHHNILRCTKCGNETPLTNFPVIHPIKTTQQEPNKRLTLAAATTGVGYRATKSIMSTLSLSIQSERTFLKQLHKFYDDMYSYAQQHFTSIIDKIKRRSKQEKIIDITVSIDGTWKRRGHVSNYGLVFVIDVHSGLCIDFEVMSLFCEACTRKRSILSETKFRKWYKKHQPFCSKNYDGTSKSMEKEGVIKLFQRSLINGLRYKHMVCDGDASAYEAIKYYYVRHQQQQRQHTSLEKGTEDEELESEGEESEPEGEESEPEGEESESEGEESESEGEESESEGEESESEGEESESEGEESESESEGEGEESESEGEGEESEGEGEESESEGEEYESEGEESKGGDMLNREKTRQISVTKSSFTSSNTNKNVAARQLLADNKPWGGGAGRMTNQMMKKLSNNYALAIREGSRLSSSKKISDALCIMRRHCCAAFYHYLKTTDDNEEEQHKYCPKTSNTWCFYHKIKSQSNNNNCSIKKQKKNQSYLDPIFREVLEPMILKLTAKQLLRRCLRGITQNSNESLNSVVWSILTKSKHHGFRAVRGSAALAAMYFNSGSSILIDYFKQHGIKTSEILLKHLFEKDKKRIINFKNNNEQRQNRIKKKASDRQNSIKAASDVVDYNPGGFNY</sequence>
<dbReference type="InterPro" id="IPR049012">
    <property type="entry name" value="Mutator_transp_dom"/>
</dbReference>
<dbReference type="PANTHER" id="PTHR33309:SF3">
    <property type="entry name" value="CCHC-TYPE DOMAIN-CONTAINING PROTEIN"/>
    <property type="match status" value="1"/>
</dbReference>
<evidence type="ECO:0000313" key="3">
    <source>
        <dbReference type="EMBL" id="CAF1507300.1"/>
    </source>
</evidence>
<evidence type="ECO:0000256" key="1">
    <source>
        <dbReference type="SAM" id="MobiDB-lite"/>
    </source>
</evidence>
<comment type="caution">
    <text evidence="3">The sequence shown here is derived from an EMBL/GenBank/DDBJ whole genome shotgun (WGS) entry which is preliminary data.</text>
</comment>
<evidence type="ECO:0000313" key="4">
    <source>
        <dbReference type="Proteomes" id="UP000663864"/>
    </source>
</evidence>
<accession>A0A815TZI3</accession>
<proteinExistence type="predicted"/>
<name>A0A815TZI3_9BILA</name>
<organism evidence="3 4">
    <name type="scientific">Rotaria sordida</name>
    <dbReference type="NCBI Taxonomy" id="392033"/>
    <lineage>
        <taxon>Eukaryota</taxon>
        <taxon>Metazoa</taxon>
        <taxon>Spiralia</taxon>
        <taxon>Gnathifera</taxon>
        <taxon>Rotifera</taxon>
        <taxon>Eurotatoria</taxon>
        <taxon>Bdelloidea</taxon>
        <taxon>Philodinida</taxon>
        <taxon>Philodinidae</taxon>
        <taxon>Rotaria</taxon>
    </lineage>
</organism>
<feature type="domain" description="Mutator-like transposase" evidence="2">
    <location>
        <begin position="70"/>
        <end position="290"/>
    </location>
</feature>
<dbReference type="Pfam" id="PF20700">
    <property type="entry name" value="Mutator"/>
    <property type="match status" value="1"/>
</dbReference>
<feature type="compositionally biased region" description="Basic and acidic residues" evidence="1">
    <location>
        <begin position="409"/>
        <end position="420"/>
    </location>
</feature>
<gene>
    <name evidence="3" type="ORF">ZHD862_LOCUS37737</name>
</gene>
<evidence type="ECO:0000259" key="2">
    <source>
        <dbReference type="Pfam" id="PF20700"/>
    </source>
</evidence>
<dbReference type="AlphaFoldDB" id="A0A815TZI3"/>
<feature type="region of interest" description="Disordered" evidence="1">
    <location>
        <begin position="300"/>
        <end position="420"/>
    </location>
</feature>
<dbReference type="PANTHER" id="PTHR33309">
    <property type="entry name" value="KERATIN, ULTRA HIGH-SULFUR MATRIX PROTEIN-LIKE"/>
    <property type="match status" value="1"/>
</dbReference>
<reference evidence="3" key="1">
    <citation type="submission" date="2021-02" db="EMBL/GenBank/DDBJ databases">
        <authorList>
            <person name="Nowell W R."/>
        </authorList>
    </citation>
    <scope>NUCLEOTIDE SEQUENCE</scope>
</reference>
<feature type="compositionally biased region" description="Acidic residues" evidence="1">
    <location>
        <begin position="309"/>
        <end position="408"/>
    </location>
</feature>
<dbReference type="EMBL" id="CAJNOT010007513">
    <property type="protein sequence ID" value="CAF1507300.1"/>
    <property type="molecule type" value="Genomic_DNA"/>
</dbReference>
<dbReference type="Proteomes" id="UP000663864">
    <property type="component" value="Unassembled WGS sequence"/>
</dbReference>